<dbReference type="Gene3D" id="3.30.260.10">
    <property type="entry name" value="TCP-1-like chaperonin intermediate domain"/>
    <property type="match status" value="1"/>
</dbReference>
<evidence type="ECO:0000256" key="2">
    <source>
        <dbReference type="ARBA" id="ARBA00022741"/>
    </source>
</evidence>
<sequence>MAIEHADFEGIERLALSLGAEIASTFDNPEKTKLGHCKLIEEIMVGDEKMIHFSGVEQGKACTIVLRGASSHLLDEVERAIHDALCVVSLVARDGRTIFGGGCSEIRMAKDIERLAPGIGGKEQLAVESFAGALKELVAVVAGNAGLDRAEIVANLRSAHYRNDTTAGLDIEKGRIGDMSELNVIEPFLLKDSILDKAHEAVQMIVHTDDIIRCAPRPREQDQCM</sequence>
<dbReference type="Proteomes" id="UP001439008">
    <property type="component" value="Unassembled WGS sequence"/>
</dbReference>
<dbReference type="InterPro" id="IPR002423">
    <property type="entry name" value="Cpn60/GroEL/TCP-1"/>
</dbReference>
<dbReference type="SUPFAM" id="SSF52029">
    <property type="entry name" value="GroEL apical domain-like"/>
    <property type="match status" value="1"/>
</dbReference>
<keyword evidence="3 5" id="KW-0067">ATP-binding</keyword>
<evidence type="ECO:0000256" key="3">
    <source>
        <dbReference type="ARBA" id="ARBA00022840"/>
    </source>
</evidence>
<comment type="similarity">
    <text evidence="1 5">Belongs to the TCP-1 chaperonin family.</text>
</comment>
<keyword evidence="7" id="KW-1185">Reference proteome</keyword>
<evidence type="ECO:0000256" key="5">
    <source>
        <dbReference type="RuleBase" id="RU004187"/>
    </source>
</evidence>
<name>A0ABV2ARC1_9EUKA</name>
<accession>A0ABV2ARC1</accession>
<dbReference type="InterPro" id="IPR027413">
    <property type="entry name" value="GROEL-like_equatorial_sf"/>
</dbReference>
<protein>
    <recommendedName>
        <fullName evidence="8">T-complex protein 1 subunit beta</fullName>
    </recommendedName>
</protein>
<keyword evidence="4 5" id="KW-0143">Chaperone</keyword>
<comment type="caution">
    <text evidence="6">The sequence shown here is derived from an EMBL/GenBank/DDBJ whole genome shotgun (WGS) entry which is preliminary data.</text>
</comment>
<evidence type="ECO:0000256" key="4">
    <source>
        <dbReference type="ARBA" id="ARBA00023186"/>
    </source>
</evidence>
<dbReference type="InterPro" id="IPR017998">
    <property type="entry name" value="Chaperone_TCP-1"/>
</dbReference>
<proteinExistence type="inferred from homology"/>
<reference evidence="6 7" key="1">
    <citation type="journal article" date="2024" name="BMC Biol.">
        <title>Comparative genomics of Ascetosporea gives new insight into the evolutionary basis for animal parasitism in Rhizaria.</title>
        <authorList>
            <person name="Hiltunen Thoren M."/>
            <person name="Onut-Brannstrom I."/>
            <person name="Alfjorden A."/>
            <person name="Peckova H."/>
            <person name="Swords F."/>
            <person name="Hooper C."/>
            <person name="Holzer A.S."/>
            <person name="Bass D."/>
            <person name="Burki F."/>
        </authorList>
    </citation>
    <scope>NUCLEOTIDE SEQUENCE [LARGE SCALE GENOMIC DNA]</scope>
    <source>
        <strain evidence="6">20-A016</strain>
    </source>
</reference>
<dbReference type="PRINTS" id="PR00304">
    <property type="entry name" value="TCOMPLEXTCP1"/>
</dbReference>
<organism evidence="6 7">
    <name type="scientific">Bonamia ostreae</name>
    <dbReference type="NCBI Taxonomy" id="126728"/>
    <lineage>
        <taxon>Eukaryota</taxon>
        <taxon>Sar</taxon>
        <taxon>Rhizaria</taxon>
        <taxon>Endomyxa</taxon>
        <taxon>Ascetosporea</taxon>
        <taxon>Haplosporida</taxon>
        <taxon>Bonamia</taxon>
    </lineage>
</organism>
<dbReference type="PANTHER" id="PTHR11353">
    <property type="entry name" value="CHAPERONIN"/>
    <property type="match status" value="1"/>
</dbReference>
<evidence type="ECO:0000313" key="7">
    <source>
        <dbReference type="Proteomes" id="UP001439008"/>
    </source>
</evidence>
<dbReference type="Pfam" id="PF00118">
    <property type="entry name" value="Cpn60_TCP1"/>
    <property type="match status" value="1"/>
</dbReference>
<evidence type="ECO:0008006" key="8">
    <source>
        <dbReference type="Google" id="ProtNLM"/>
    </source>
</evidence>
<dbReference type="SUPFAM" id="SSF48592">
    <property type="entry name" value="GroEL equatorial domain-like"/>
    <property type="match status" value="1"/>
</dbReference>
<dbReference type="EMBL" id="JBDODL010001983">
    <property type="protein sequence ID" value="MES1921953.1"/>
    <property type="molecule type" value="Genomic_DNA"/>
</dbReference>
<dbReference type="InterPro" id="IPR027410">
    <property type="entry name" value="TCP-1-like_intermed_sf"/>
</dbReference>
<gene>
    <name evidence="6" type="ORF">MHBO_003478</name>
</gene>
<keyword evidence="2 5" id="KW-0547">Nucleotide-binding</keyword>
<evidence type="ECO:0000313" key="6">
    <source>
        <dbReference type="EMBL" id="MES1921953.1"/>
    </source>
</evidence>
<dbReference type="Gene3D" id="3.50.7.10">
    <property type="entry name" value="GroEL"/>
    <property type="match status" value="1"/>
</dbReference>
<dbReference type="Gene3D" id="1.10.560.10">
    <property type="entry name" value="GroEL-like equatorial domain"/>
    <property type="match status" value="1"/>
</dbReference>
<evidence type="ECO:0000256" key="1">
    <source>
        <dbReference type="ARBA" id="ARBA00008020"/>
    </source>
</evidence>
<dbReference type="InterPro" id="IPR027409">
    <property type="entry name" value="GroEL-like_apical_dom_sf"/>
</dbReference>